<name>A0ABS4HJH8_9BACI</name>
<sequence length="42" mass="4902">MDWYWVLVALALALGAFYNAYEAEKKAKQLENRVKGLEEKIK</sequence>
<evidence type="ECO:0008006" key="3">
    <source>
        <dbReference type="Google" id="ProtNLM"/>
    </source>
</evidence>
<dbReference type="RefSeq" id="WP_280923011.1">
    <property type="nucleotide sequence ID" value="NZ_JAGGKK010000034.1"/>
</dbReference>
<comment type="caution">
    <text evidence="1">The sequence shown here is derived from an EMBL/GenBank/DDBJ whole genome shotgun (WGS) entry which is preliminary data.</text>
</comment>
<dbReference type="Proteomes" id="UP001519328">
    <property type="component" value="Unassembled WGS sequence"/>
</dbReference>
<keyword evidence="2" id="KW-1185">Reference proteome</keyword>
<reference evidence="1 2" key="1">
    <citation type="submission" date="2021-03" db="EMBL/GenBank/DDBJ databases">
        <title>Genomic Encyclopedia of Type Strains, Phase IV (KMG-IV): sequencing the most valuable type-strain genomes for metagenomic binning, comparative biology and taxonomic classification.</title>
        <authorList>
            <person name="Goeker M."/>
        </authorList>
    </citation>
    <scope>NUCLEOTIDE SEQUENCE [LARGE SCALE GENOMIC DNA]</scope>
    <source>
        <strain evidence="1 2">DSM 21085</strain>
    </source>
</reference>
<evidence type="ECO:0000313" key="2">
    <source>
        <dbReference type="Proteomes" id="UP001519328"/>
    </source>
</evidence>
<dbReference type="EMBL" id="JAGGKK010000034">
    <property type="protein sequence ID" value="MBP1950884.1"/>
    <property type="molecule type" value="Genomic_DNA"/>
</dbReference>
<evidence type="ECO:0000313" key="1">
    <source>
        <dbReference type="EMBL" id="MBP1950884.1"/>
    </source>
</evidence>
<organism evidence="1 2">
    <name type="scientific">Virgibacillus litoralis</name>
    <dbReference type="NCBI Taxonomy" id="578221"/>
    <lineage>
        <taxon>Bacteria</taxon>
        <taxon>Bacillati</taxon>
        <taxon>Bacillota</taxon>
        <taxon>Bacilli</taxon>
        <taxon>Bacillales</taxon>
        <taxon>Bacillaceae</taxon>
        <taxon>Virgibacillus</taxon>
    </lineage>
</organism>
<protein>
    <recommendedName>
        <fullName evidence="3">SigE-dependent sporulation protein</fullName>
    </recommendedName>
</protein>
<gene>
    <name evidence="1" type="ORF">J2Z82_003856</name>
</gene>
<accession>A0ABS4HJH8</accession>
<proteinExistence type="predicted"/>